<dbReference type="PANTHER" id="PTHR24567:SF74">
    <property type="entry name" value="HTH-TYPE TRANSCRIPTIONAL REGULATOR ARCR"/>
    <property type="match status" value="1"/>
</dbReference>
<dbReference type="EMBL" id="WEGH01000002">
    <property type="protein sequence ID" value="MQY05014.1"/>
    <property type="molecule type" value="Genomic_DNA"/>
</dbReference>
<dbReference type="InterPro" id="IPR045641">
    <property type="entry name" value="SrpI-like"/>
</dbReference>
<dbReference type="CDD" id="cd00038">
    <property type="entry name" value="CAP_ED"/>
    <property type="match status" value="1"/>
</dbReference>
<dbReference type="GO" id="GO:0005829">
    <property type="term" value="C:cytosol"/>
    <property type="evidence" value="ECO:0007669"/>
    <property type="project" value="TreeGrafter"/>
</dbReference>
<dbReference type="PANTHER" id="PTHR24567">
    <property type="entry name" value="CRP FAMILY TRANSCRIPTIONAL REGULATORY PROTEIN"/>
    <property type="match status" value="1"/>
</dbReference>
<dbReference type="InterPro" id="IPR049817">
    <property type="entry name" value="Encap_f2b"/>
</dbReference>
<dbReference type="InterPro" id="IPR014710">
    <property type="entry name" value="RmlC-like_jellyroll"/>
</dbReference>
<dbReference type="Pfam" id="PF00027">
    <property type="entry name" value="cNMP_binding"/>
    <property type="match status" value="1"/>
</dbReference>
<dbReference type="OrthoDB" id="181419at2"/>
<evidence type="ECO:0000259" key="1">
    <source>
        <dbReference type="PROSITE" id="PS50042"/>
    </source>
</evidence>
<organism evidence="2 3">
    <name type="scientific">Actinomadura macrotermitis</name>
    <dbReference type="NCBI Taxonomy" id="2585200"/>
    <lineage>
        <taxon>Bacteria</taxon>
        <taxon>Bacillati</taxon>
        <taxon>Actinomycetota</taxon>
        <taxon>Actinomycetes</taxon>
        <taxon>Streptosporangiales</taxon>
        <taxon>Thermomonosporaceae</taxon>
        <taxon>Actinomadura</taxon>
    </lineage>
</organism>
<dbReference type="SMART" id="SM00100">
    <property type="entry name" value="cNMP"/>
    <property type="match status" value="1"/>
</dbReference>
<dbReference type="NCBIfam" id="NF041163">
    <property type="entry name" value="encap_f2b"/>
    <property type="match status" value="1"/>
</dbReference>
<protein>
    <recommendedName>
        <fullName evidence="1">Cyclic nucleotide-binding domain-containing protein</fullName>
    </recommendedName>
</protein>
<evidence type="ECO:0000313" key="2">
    <source>
        <dbReference type="EMBL" id="MQY05014.1"/>
    </source>
</evidence>
<reference evidence="2 3" key="1">
    <citation type="submission" date="2019-10" db="EMBL/GenBank/DDBJ databases">
        <title>Actinomadura rubteroloni sp. nov. and Actinomadura macrotermitis sp. nov., isolated from the gut of fungus growing-termite Macrotermes natalensis.</title>
        <authorList>
            <person name="Benndorf R."/>
            <person name="Martin K."/>
            <person name="Kuefner M."/>
            <person name="De Beer W."/>
            <person name="Kaster A.-K."/>
            <person name="Vollmers J."/>
            <person name="Poulsen M."/>
            <person name="Beemelmanns C."/>
        </authorList>
    </citation>
    <scope>NUCLEOTIDE SEQUENCE [LARGE SCALE GENOMIC DNA]</scope>
    <source>
        <strain evidence="2 3">RB68</strain>
    </source>
</reference>
<feature type="domain" description="Cyclic nucleotide-binding" evidence="1">
    <location>
        <begin position="102"/>
        <end position="211"/>
    </location>
</feature>
<accession>A0A7K0BWF5</accession>
<dbReference type="AlphaFoldDB" id="A0A7K0BWF5"/>
<dbReference type="SUPFAM" id="SSF51206">
    <property type="entry name" value="cAMP-binding domain-like"/>
    <property type="match status" value="1"/>
</dbReference>
<dbReference type="GO" id="GO:0003700">
    <property type="term" value="F:DNA-binding transcription factor activity"/>
    <property type="evidence" value="ECO:0007669"/>
    <property type="project" value="TreeGrafter"/>
</dbReference>
<comment type="caution">
    <text evidence="2">The sequence shown here is derived from an EMBL/GenBank/DDBJ whole genome shotgun (WGS) entry which is preliminary data.</text>
</comment>
<dbReference type="PROSITE" id="PS50042">
    <property type="entry name" value="CNMP_BINDING_3"/>
    <property type="match status" value="1"/>
</dbReference>
<proteinExistence type="predicted"/>
<dbReference type="InterPro" id="IPR000595">
    <property type="entry name" value="cNMP-bd_dom"/>
</dbReference>
<dbReference type="RefSeq" id="WP_153533139.1">
    <property type="nucleotide sequence ID" value="NZ_WEGH01000002.1"/>
</dbReference>
<dbReference type="Proteomes" id="UP000487268">
    <property type="component" value="Unassembled WGS sequence"/>
</dbReference>
<dbReference type="InterPro" id="IPR050397">
    <property type="entry name" value="Env_Response_Regulators"/>
</dbReference>
<sequence>MTSEATGERLSLSTRAARNLATTTKTVPQMQGITPRWLLRRLPWVEVPGGTYRVNRRLRLAVGSGRVGVVQAGADDVRIIPETLVELPPLRGYGDAAVLAGLARRFTPRHVQPGEVLAAAGAPVTEVLVIAHGKVERIGTGEYGDPQTLGVVADGTHLGEQALHQDEPVWAHTYKAATAGTLLALPRRELQRILDETPRLRAHIADRLAAGDRPANRKGEAEIAVASGHHGEPVLPGTFADYDPGPREYGLSPVQSVVRVHTRVQDLYSDPMDQTEQQLRLVIEEALETQERELLTNRGFGLLHNTEYDQRISTRGGPPTPDDMDDLLTRRRGTRLFLAHPKAIAAFMRQCSRRGLYPAPVTEDGRPVPAWRGVPIFPCDKIPISRGHTTSIVAMRLGESAQGVVGLRPAELADQVAPGVSVRRMGVDERALTAYLVSAYASAAALVPDAIGVLENVDIAAGH</sequence>
<dbReference type="Gene3D" id="2.60.120.10">
    <property type="entry name" value="Jelly Rolls"/>
    <property type="match status" value="1"/>
</dbReference>
<evidence type="ECO:0000313" key="3">
    <source>
        <dbReference type="Proteomes" id="UP000487268"/>
    </source>
</evidence>
<gene>
    <name evidence="2" type="ORF">ACRB68_30770</name>
</gene>
<name>A0A7K0BWF5_9ACTN</name>
<keyword evidence="3" id="KW-1185">Reference proteome</keyword>
<dbReference type="InterPro" id="IPR018490">
    <property type="entry name" value="cNMP-bd_dom_sf"/>
</dbReference>
<dbReference type="Pfam" id="PF19307">
    <property type="entry name" value="SrpI-like"/>
    <property type="match status" value="1"/>
</dbReference>